<feature type="region of interest" description="Disordered" evidence="1">
    <location>
        <begin position="1"/>
        <end position="20"/>
    </location>
</feature>
<name>C5LIW3_PERM5</name>
<dbReference type="RefSeq" id="XP_002771482.1">
    <property type="nucleotide sequence ID" value="XM_002771436.1"/>
</dbReference>
<dbReference type="Proteomes" id="UP000007800">
    <property type="component" value="Unassembled WGS sequence"/>
</dbReference>
<sequence>MIVTSLSHVGTSTRENGSHLVPQNANAQHAIIKCRSLFQSHGTLSIVTGVASLIALEARKLMQRTGVDLHALFAKEPLVD</sequence>
<evidence type="ECO:0000313" key="3">
    <source>
        <dbReference type="Proteomes" id="UP000007800"/>
    </source>
</evidence>
<organism evidence="3">
    <name type="scientific">Perkinsus marinus (strain ATCC 50983 / TXsc)</name>
    <dbReference type="NCBI Taxonomy" id="423536"/>
    <lineage>
        <taxon>Eukaryota</taxon>
        <taxon>Sar</taxon>
        <taxon>Alveolata</taxon>
        <taxon>Perkinsozoa</taxon>
        <taxon>Perkinsea</taxon>
        <taxon>Perkinsida</taxon>
        <taxon>Perkinsidae</taxon>
        <taxon>Perkinsus</taxon>
    </lineage>
</organism>
<evidence type="ECO:0000313" key="2">
    <source>
        <dbReference type="EMBL" id="EER03298.1"/>
    </source>
</evidence>
<gene>
    <name evidence="2" type="ORF">Pmar_PMAR000535</name>
</gene>
<dbReference type="GeneID" id="9047309"/>
<proteinExistence type="predicted"/>
<evidence type="ECO:0000256" key="1">
    <source>
        <dbReference type="SAM" id="MobiDB-lite"/>
    </source>
</evidence>
<dbReference type="AlphaFoldDB" id="C5LIW3"/>
<dbReference type="EMBL" id="GG682245">
    <property type="protein sequence ID" value="EER03298.1"/>
    <property type="molecule type" value="Genomic_DNA"/>
</dbReference>
<accession>C5LIW3</accession>
<keyword evidence="3" id="KW-1185">Reference proteome</keyword>
<reference evidence="2 3" key="1">
    <citation type="submission" date="2008-07" db="EMBL/GenBank/DDBJ databases">
        <authorList>
            <person name="El-Sayed N."/>
            <person name="Caler E."/>
            <person name="Inman J."/>
            <person name="Amedeo P."/>
            <person name="Hass B."/>
            <person name="Wortman J."/>
        </authorList>
    </citation>
    <scope>NUCLEOTIDE SEQUENCE [LARGE SCALE GENOMIC DNA]</scope>
    <source>
        <strain evidence="3">ATCC 50983 / TXsc</strain>
    </source>
</reference>
<dbReference type="InParanoid" id="C5LIW3"/>
<protein>
    <submittedName>
        <fullName evidence="2">Uncharacterized protein</fullName>
    </submittedName>
</protein>